<feature type="chain" id="PRO_5026677362" evidence="2">
    <location>
        <begin position="29"/>
        <end position="327"/>
    </location>
</feature>
<dbReference type="EMBL" id="CADCWB010000153">
    <property type="protein sequence ID" value="CAA9523810.1"/>
    <property type="molecule type" value="Genomic_DNA"/>
</dbReference>
<dbReference type="PIRSF" id="PIRSF017082">
    <property type="entry name" value="YflP"/>
    <property type="match status" value="1"/>
</dbReference>
<dbReference type="SUPFAM" id="SSF53850">
    <property type="entry name" value="Periplasmic binding protein-like II"/>
    <property type="match status" value="1"/>
</dbReference>
<gene>
    <name evidence="3" type="ORF">AVDCRST_MAG62-1284</name>
</gene>
<feature type="signal peptide" evidence="2">
    <location>
        <begin position="1"/>
        <end position="28"/>
    </location>
</feature>
<dbReference type="InterPro" id="IPR005064">
    <property type="entry name" value="BUG"/>
</dbReference>
<evidence type="ECO:0000313" key="3">
    <source>
        <dbReference type="EMBL" id="CAA9523810.1"/>
    </source>
</evidence>
<protein>
    <submittedName>
        <fullName evidence="3">BUG/TctC family periplasmic protein</fullName>
    </submittedName>
</protein>
<dbReference type="AlphaFoldDB" id="A0A6J4TJQ5"/>
<dbReference type="PANTHER" id="PTHR42928">
    <property type="entry name" value="TRICARBOXYLATE-BINDING PROTEIN"/>
    <property type="match status" value="1"/>
</dbReference>
<evidence type="ECO:0000256" key="1">
    <source>
        <dbReference type="ARBA" id="ARBA00006987"/>
    </source>
</evidence>
<dbReference type="Gene3D" id="3.40.190.10">
    <property type="entry name" value="Periplasmic binding protein-like II"/>
    <property type="match status" value="1"/>
</dbReference>
<sequence>MSGAHALGRRALGAMALAGLLAAGPAAAQEAWPTRPIRLVVAFTAGSEPDLLARAMATSMQASLGQPVVVDNRVGAASVVAAEHVSQQRPDGYTLLLTSSSTFCVTPHLFANLPFRVEQFQPLTLLMRGQLALYANPRLPVRTVADVVDYARSQPHPMPYAANVGLVAHLSGERMMQVTGIRMMDVSYRGTPAAQQMLMRGDVAITFDGLAAYIGLVRNGEIRAIAVTGERRVPALPEVPTFAESGFPDVAQPYWYGLFAPAGIPEPVMRRIVAAAHAALAESRLFEQMLAQGAELRGNAPAEFTAMVAEERERWGELIRKIGLRLG</sequence>
<organism evidence="3">
    <name type="scientific">uncultured Sphingomonas sp</name>
    <dbReference type="NCBI Taxonomy" id="158754"/>
    <lineage>
        <taxon>Bacteria</taxon>
        <taxon>Pseudomonadati</taxon>
        <taxon>Pseudomonadota</taxon>
        <taxon>Alphaproteobacteria</taxon>
        <taxon>Sphingomonadales</taxon>
        <taxon>Sphingomonadaceae</taxon>
        <taxon>Sphingomonas</taxon>
        <taxon>environmental samples</taxon>
    </lineage>
</organism>
<reference evidence="3" key="1">
    <citation type="submission" date="2020-02" db="EMBL/GenBank/DDBJ databases">
        <authorList>
            <person name="Meier V. D."/>
        </authorList>
    </citation>
    <scope>NUCLEOTIDE SEQUENCE</scope>
    <source>
        <strain evidence="3">AVDCRST_MAG62</strain>
    </source>
</reference>
<dbReference type="Gene3D" id="3.40.190.150">
    <property type="entry name" value="Bordetella uptake gene, domain 1"/>
    <property type="match status" value="1"/>
</dbReference>
<dbReference type="PANTHER" id="PTHR42928:SF5">
    <property type="entry name" value="BLR1237 PROTEIN"/>
    <property type="match status" value="1"/>
</dbReference>
<dbReference type="InterPro" id="IPR042100">
    <property type="entry name" value="Bug_dom1"/>
</dbReference>
<dbReference type="Pfam" id="PF03401">
    <property type="entry name" value="TctC"/>
    <property type="match status" value="1"/>
</dbReference>
<evidence type="ECO:0000256" key="2">
    <source>
        <dbReference type="SAM" id="SignalP"/>
    </source>
</evidence>
<keyword evidence="2" id="KW-0732">Signal</keyword>
<proteinExistence type="inferred from homology"/>
<accession>A0A6J4TJQ5</accession>
<comment type="similarity">
    <text evidence="1">Belongs to the UPF0065 (bug) family.</text>
</comment>
<name>A0A6J4TJQ5_9SPHN</name>
<dbReference type="CDD" id="cd07012">
    <property type="entry name" value="PBP2_Bug_TTT"/>
    <property type="match status" value="1"/>
</dbReference>